<dbReference type="AlphaFoldDB" id="A0A090VZW0"/>
<dbReference type="EMBL" id="BBNR01000025">
    <property type="protein sequence ID" value="GAL68779.1"/>
    <property type="molecule type" value="Genomic_DNA"/>
</dbReference>
<dbReference type="Proteomes" id="UP000029641">
    <property type="component" value="Unassembled WGS sequence"/>
</dbReference>
<name>A0A090VZW0_9FLAO</name>
<keyword evidence="4" id="KW-1185">Reference proteome</keyword>
<protein>
    <submittedName>
        <fullName evidence="1">Uncharacterized protein</fullName>
    </submittedName>
</protein>
<evidence type="ECO:0000313" key="4">
    <source>
        <dbReference type="Proteomes" id="UP000030184"/>
    </source>
</evidence>
<evidence type="ECO:0000313" key="3">
    <source>
        <dbReference type="Proteomes" id="UP000029641"/>
    </source>
</evidence>
<reference evidence="4" key="1">
    <citation type="journal article" date="2014" name="Genome Announc.">
        <title>Draft Genome Sequence of Marine Flavobacterium Jejuia pallidilutea Strain 11shimoA1 and Pigmentation Mutants.</title>
        <authorList>
            <person name="Takatani N."/>
            <person name="Nakanishi M."/>
            <person name="Meirelles P."/>
            <person name="Mino S."/>
            <person name="Suda W."/>
            <person name="Oshima K."/>
            <person name="Hattori M."/>
            <person name="Ohkuma M."/>
            <person name="Hosokawa M."/>
            <person name="Miyashita K."/>
            <person name="Thompson F.L."/>
            <person name="Niwa A."/>
            <person name="Sawabe T."/>
            <person name="Sawabe T."/>
        </authorList>
    </citation>
    <scope>NUCLEOTIDE SEQUENCE [LARGE SCALE GENOMIC DNA]</scope>
    <source>
        <strain evidence="4">JCM 19538</strain>
    </source>
</reference>
<gene>
    <name evidence="1" type="ORF">JCM19301_1518</name>
    <name evidence="2" type="ORF">JCM19538_527</name>
</gene>
<comment type="caution">
    <text evidence="1">The sequence shown here is derived from an EMBL/GenBank/DDBJ whole genome shotgun (WGS) entry which is preliminary data.</text>
</comment>
<sequence length="53" mass="6018">MASRNICKLKQPLYAAKLDATIIPETDNGSVRKRIAEIQIETFFIMESIFSQS</sequence>
<evidence type="ECO:0000313" key="2">
    <source>
        <dbReference type="EMBL" id="GAL90762.1"/>
    </source>
</evidence>
<dbReference type="Proteomes" id="UP000030184">
    <property type="component" value="Unassembled WGS sequence"/>
</dbReference>
<accession>A0A090VZW0</accession>
<dbReference type="EMBL" id="BBNY01000076">
    <property type="protein sequence ID" value="GAL90762.1"/>
    <property type="molecule type" value="Genomic_DNA"/>
</dbReference>
<proteinExistence type="predicted"/>
<evidence type="ECO:0000313" key="1">
    <source>
        <dbReference type="EMBL" id="GAL68779.1"/>
    </source>
</evidence>
<organism evidence="1 3">
    <name type="scientific">Jejuia pallidilutea</name>
    <dbReference type="NCBI Taxonomy" id="504487"/>
    <lineage>
        <taxon>Bacteria</taxon>
        <taxon>Pseudomonadati</taxon>
        <taxon>Bacteroidota</taxon>
        <taxon>Flavobacteriia</taxon>
        <taxon>Flavobacteriales</taxon>
        <taxon>Flavobacteriaceae</taxon>
        <taxon>Jejuia</taxon>
    </lineage>
</organism>